<feature type="compositionally biased region" description="Low complexity" evidence="1">
    <location>
        <begin position="12"/>
        <end position="23"/>
    </location>
</feature>
<dbReference type="Proteomes" id="UP000018572">
    <property type="component" value="Chromosome 2"/>
</dbReference>
<organism evidence="2 3">
    <name type="scientific">Haloarcula hispanica N601</name>
    <dbReference type="NCBI Taxonomy" id="1417673"/>
    <lineage>
        <taxon>Archaea</taxon>
        <taxon>Methanobacteriati</taxon>
        <taxon>Methanobacteriota</taxon>
        <taxon>Stenosarchaea group</taxon>
        <taxon>Halobacteria</taxon>
        <taxon>Halobacteriales</taxon>
        <taxon>Haloarculaceae</taxon>
        <taxon>Haloarcula</taxon>
    </lineage>
</organism>
<dbReference type="EMBL" id="CP006885">
    <property type="protein sequence ID" value="AHB67876.1"/>
    <property type="molecule type" value="Genomic_DNA"/>
</dbReference>
<proteinExistence type="predicted"/>
<evidence type="ECO:0000313" key="3">
    <source>
        <dbReference type="Proteomes" id="UP000018572"/>
    </source>
</evidence>
<evidence type="ECO:0000313" key="2">
    <source>
        <dbReference type="EMBL" id="AHB67876.1"/>
    </source>
</evidence>
<sequence>MNSQSYQRVSRVAAAPAAEEAPVITSAAASAEASPFEMEEL</sequence>
<protein>
    <submittedName>
        <fullName evidence="2">Uncharacterized protein</fullName>
    </submittedName>
</protein>
<keyword evidence="3" id="KW-1185">Reference proteome</keyword>
<accession>V5TRC3</accession>
<feature type="region of interest" description="Disordered" evidence="1">
    <location>
        <begin position="1"/>
        <end position="23"/>
    </location>
</feature>
<name>V5TRC3_HALHI</name>
<gene>
    <name evidence="2" type="ORF">HISP_17190</name>
</gene>
<evidence type="ECO:0000256" key="1">
    <source>
        <dbReference type="SAM" id="MobiDB-lite"/>
    </source>
</evidence>
<dbReference type="HOGENOM" id="CLU_3263669_0_0_2"/>
<dbReference type="KEGG" id="hhn:HISP_17190"/>
<dbReference type="AlphaFoldDB" id="V5TRC3"/>
<reference evidence="2 3" key="1">
    <citation type="journal article" date="2014" name="Genome Announc.">
        <title>Complete Genome Sequence of the Extremely Halophilic Archaeon Haloarcula hispanica Strain N601.</title>
        <authorList>
            <person name="Ding J.Y."/>
            <person name="Chiang P.W."/>
            <person name="Hong M.J."/>
            <person name="Dyall-Smith M."/>
            <person name="Tang S.L."/>
        </authorList>
    </citation>
    <scope>NUCLEOTIDE SEQUENCE [LARGE SCALE GENOMIC DNA]</scope>
    <source>
        <strain evidence="2 3">N601</strain>
    </source>
</reference>